<dbReference type="STRING" id="1618404.UW35_C0038G0004"/>
<comment type="caution">
    <text evidence="1">The sequence shown here is derived from an EMBL/GenBank/DDBJ whole genome shotgun (WGS) entry which is preliminary data.</text>
</comment>
<sequence>MAVLSTRVIDAKTYQDVLSEYRWYMRDPKAELPEEIVEILKTIGKV</sequence>
<dbReference type="EMBL" id="LCHZ01000038">
    <property type="protein sequence ID" value="KKT45371.1"/>
    <property type="molecule type" value="Genomic_DNA"/>
</dbReference>
<reference evidence="1 2" key="1">
    <citation type="journal article" date="2015" name="Nature">
        <title>rRNA introns, odd ribosomes, and small enigmatic genomes across a large radiation of phyla.</title>
        <authorList>
            <person name="Brown C.T."/>
            <person name="Hug L.A."/>
            <person name="Thomas B.C."/>
            <person name="Sharon I."/>
            <person name="Castelle C.J."/>
            <person name="Singh A."/>
            <person name="Wilkins M.J."/>
            <person name="Williams K.H."/>
            <person name="Banfield J.F."/>
        </authorList>
    </citation>
    <scope>NUCLEOTIDE SEQUENCE [LARGE SCALE GENOMIC DNA]</scope>
</reference>
<protein>
    <submittedName>
        <fullName evidence="1">Uncharacterized protein</fullName>
    </submittedName>
</protein>
<name>A0A0G1HDA7_9BACT</name>
<organism evidence="1 2">
    <name type="scientific">Candidatus Collierbacteria bacterium GW2011_GWF2_44_15</name>
    <dbReference type="NCBI Taxonomy" id="1618404"/>
    <lineage>
        <taxon>Bacteria</taxon>
        <taxon>Candidatus Collieribacteriota</taxon>
    </lineage>
</organism>
<accession>A0A0G1HDA7</accession>
<evidence type="ECO:0000313" key="1">
    <source>
        <dbReference type="EMBL" id="KKT45371.1"/>
    </source>
</evidence>
<evidence type="ECO:0000313" key="2">
    <source>
        <dbReference type="Proteomes" id="UP000033861"/>
    </source>
</evidence>
<dbReference type="AlphaFoldDB" id="A0A0G1HDA7"/>
<gene>
    <name evidence="1" type="ORF">UW35_C0038G0004</name>
</gene>
<dbReference type="Proteomes" id="UP000033861">
    <property type="component" value="Unassembled WGS sequence"/>
</dbReference>
<proteinExistence type="predicted"/>